<dbReference type="EMBL" id="LAZR01007859">
    <property type="protein sequence ID" value="KKM82468.1"/>
    <property type="molecule type" value="Genomic_DNA"/>
</dbReference>
<proteinExistence type="predicted"/>
<name>A0A0F9KKJ0_9ZZZZ</name>
<gene>
    <name evidence="1" type="ORF">LCGC14_1319270</name>
</gene>
<reference evidence="1" key="1">
    <citation type="journal article" date="2015" name="Nature">
        <title>Complex archaea that bridge the gap between prokaryotes and eukaryotes.</title>
        <authorList>
            <person name="Spang A."/>
            <person name="Saw J.H."/>
            <person name="Jorgensen S.L."/>
            <person name="Zaremba-Niedzwiedzka K."/>
            <person name="Martijn J."/>
            <person name="Lind A.E."/>
            <person name="van Eijk R."/>
            <person name="Schleper C."/>
            <person name="Guy L."/>
            <person name="Ettema T.J."/>
        </authorList>
    </citation>
    <scope>NUCLEOTIDE SEQUENCE</scope>
</reference>
<dbReference type="AlphaFoldDB" id="A0A0F9KKJ0"/>
<protein>
    <submittedName>
        <fullName evidence="1">Uncharacterized protein</fullName>
    </submittedName>
</protein>
<sequence>MMRRQIIGLLVLAAIAAAAAFLSSPGYASEPPPAVPGTLEVVLTDSASVQAFLEALNFKRTPAKCRAPGIFLGPFFYPGRPALTICMGMLPPTPEDGVSLCNIAQVITGHPYAMRMEPGTSRVTCIPGSAS</sequence>
<organism evidence="1">
    <name type="scientific">marine sediment metagenome</name>
    <dbReference type="NCBI Taxonomy" id="412755"/>
    <lineage>
        <taxon>unclassified sequences</taxon>
        <taxon>metagenomes</taxon>
        <taxon>ecological metagenomes</taxon>
    </lineage>
</organism>
<accession>A0A0F9KKJ0</accession>
<evidence type="ECO:0000313" key="1">
    <source>
        <dbReference type="EMBL" id="KKM82468.1"/>
    </source>
</evidence>
<comment type="caution">
    <text evidence="1">The sequence shown here is derived from an EMBL/GenBank/DDBJ whole genome shotgun (WGS) entry which is preliminary data.</text>
</comment>